<dbReference type="Proteomes" id="UP000314294">
    <property type="component" value="Unassembled WGS sequence"/>
</dbReference>
<name>A0A4Z2EST4_9TELE</name>
<accession>A0A4Z2EST4</accession>
<reference evidence="1 2" key="1">
    <citation type="submission" date="2019-03" db="EMBL/GenBank/DDBJ databases">
        <title>First draft genome of Liparis tanakae, snailfish: a comprehensive survey of snailfish specific genes.</title>
        <authorList>
            <person name="Kim W."/>
            <person name="Song I."/>
            <person name="Jeong J.-H."/>
            <person name="Kim D."/>
            <person name="Kim S."/>
            <person name="Ryu S."/>
            <person name="Song J.Y."/>
            <person name="Lee S.K."/>
        </authorList>
    </citation>
    <scope>NUCLEOTIDE SEQUENCE [LARGE SCALE GENOMIC DNA]</scope>
    <source>
        <tissue evidence="1">Muscle</tissue>
    </source>
</reference>
<evidence type="ECO:0000313" key="2">
    <source>
        <dbReference type="Proteomes" id="UP000314294"/>
    </source>
</evidence>
<gene>
    <name evidence="1" type="ORF">EYF80_057865</name>
</gene>
<keyword evidence="2" id="KW-1185">Reference proteome</keyword>
<sequence>MPKRRSLGLAFSNTTSMHTPHIMSLLRWMAKEISMSFSRRGFERISRGIRTRNKSGSNSDPFLCSPVTSASCCWSDSQNNTAPHPDIIIKAQNI</sequence>
<protein>
    <submittedName>
        <fullName evidence="1">Uncharacterized protein</fullName>
    </submittedName>
</protein>
<dbReference type="AlphaFoldDB" id="A0A4Z2EST4"/>
<comment type="caution">
    <text evidence="1">The sequence shown here is derived from an EMBL/GenBank/DDBJ whole genome shotgun (WGS) entry which is preliminary data.</text>
</comment>
<organism evidence="1 2">
    <name type="scientific">Liparis tanakae</name>
    <name type="common">Tanaka's snailfish</name>
    <dbReference type="NCBI Taxonomy" id="230148"/>
    <lineage>
        <taxon>Eukaryota</taxon>
        <taxon>Metazoa</taxon>
        <taxon>Chordata</taxon>
        <taxon>Craniata</taxon>
        <taxon>Vertebrata</taxon>
        <taxon>Euteleostomi</taxon>
        <taxon>Actinopterygii</taxon>
        <taxon>Neopterygii</taxon>
        <taxon>Teleostei</taxon>
        <taxon>Neoteleostei</taxon>
        <taxon>Acanthomorphata</taxon>
        <taxon>Eupercaria</taxon>
        <taxon>Perciformes</taxon>
        <taxon>Cottioidei</taxon>
        <taxon>Cottales</taxon>
        <taxon>Liparidae</taxon>
        <taxon>Liparis</taxon>
    </lineage>
</organism>
<evidence type="ECO:0000313" key="1">
    <source>
        <dbReference type="EMBL" id="TNN31977.1"/>
    </source>
</evidence>
<proteinExistence type="predicted"/>
<dbReference type="EMBL" id="SRLO01003011">
    <property type="protein sequence ID" value="TNN31977.1"/>
    <property type="molecule type" value="Genomic_DNA"/>
</dbReference>
<dbReference type="OrthoDB" id="10622171at2759"/>